<name>A0A1F8BA52_9BACT</name>
<dbReference type="CDD" id="cd06561">
    <property type="entry name" value="AlkD_like"/>
    <property type="match status" value="1"/>
</dbReference>
<dbReference type="Gene3D" id="1.25.10.90">
    <property type="match status" value="1"/>
</dbReference>
<accession>A0A1F8BA52</accession>
<dbReference type="Pfam" id="PF08713">
    <property type="entry name" value="DNA_alkylation"/>
    <property type="match status" value="1"/>
</dbReference>
<protein>
    <submittedName>
        <fullName evidence="1">DNA alkylation repair protein</fullName>
    </submittedName>
</protein>
<comment type="caution">
    <text evidence="1">The sequence shown here is derived from an EMBL/GenBank/DDBJ whole genome shotgun (WGS) entry which is preliminary data.</text>
</comment>
<dbReference type="SUPFAM" id="SSF48371">
    <property type="entry name" value="ARM repeat"/>
    <property type="match status" value="1"/>
</dbReference>
<dbReference type="PANTHER" id="PTHR34070">
    <property type="entry name" value="ARMADILLO-TYPE FOLD"/>
    <property type="match status" value="1"/>
</dbReference>
<dbReference type="InterPro" id="IPR016024">
    <property type="entry name" value="ARM-type_fold"/>
</dbReference>
<organism evidence="1 2">
    <name type="scientific">Candidatus Woesebacteria bacterium RIFCSPLOWO2_01_FULL_39_10b</name>
    <dbReference type="NCBI Taxonomy" id="1802517"/>
    <lineage>
        <taxon>Bacteria</taxon>
        <taxon>Candidatus Woeseibacteriota</taxon>
    </lineage>
</organism>
<dbReference type="PANTHER" id="PTHR34070:SF1">
    <property type="entry name" value="DNA ALKYLATION REPAIR PROTEIN"/>
    <property type="match status" value="1"/>
</dbReference>
<dbReference type="AlphaFoldDB" id="A0A1F8BA52"/>
<dbReference type="EMBL" id="MGHD01000003">
    <property type="protein sequence ID" value="OGM60820.1"/>
    <property type="molecule type" value="Genomic_DNA"/>
</dbReference>
<dbReference type="InterPro" id="IPR014825">
    <property type="entry name" value="DNA_alkylation"/>
</dbReference>
<sequence>MSDLEKLRKDLRKFERSEKKRALQKFFKTGFGEYAEGDKFLGLKTEETRNIARKNPDLGFSDLEKLLASKIHEERIVAVMILKQRFEKADIKKKRAIYHFYLENLSGINNWDLVDGSAPEIVGGYFSLSKSPRDILYQFAKSNNLWKRRIAIMVTYKFIKEKDYKDALKISEILLQDKHDLIHKAVGWMLREIGNRDLSAEEKFLKKYYKKMPRIMLRYAIEKFPERQRKAYLKGEID</sequence>
<evidence type="ECO:0000313" key="2">
    <source>
        <dbReference type="Proteomes" id="UP000176404"/>
    </source>
</evidence>
<gene>
    <name evidence="1" type="ORF">A2892_01620</name>
</gene>
<proteinExistence type="predicted"/>
<reference evidence="1 2" key="1">
    <citation type="journal article" date="2016" name="Nat. Commun.">
        <title>Thousands of microbial genomes shed light on interconnected biogeochemical processes in an aquifer system.</title>
        <authorList>
            <person name="Anantharaman K."/>
            <person name="Brown C.T."/>
            <person name="Hug L.A."/>
            <person name="Sharon I."/>
            <person name="Castelle C.J."/>
            <person name="Probst A.J."/>
            <person name="Thomas B.C."/>
            <person name="Singh A."/>
            <person name="Wilkins M.J."/>
            <person name="Karaoz U."/>
            <person name="Brodie E.L."/>
            <person name="Williams K.H."/>
            <person name="Hubbard S.S."/>
            <person name="Banfield J.F."/>
        </authorList>
    </citation>
    <scope>NUCLEOTIDE SEQUENCE [LARGE SCALE GENOMIC DNA]</scope>
</reference>
<dbReference type="Proteomes" id="UP000176404">
    <property type="component" value="Unassembled WGS sequence"/>
</dbReference>
<evidence type="ECO:0000313" key="1">
    <source>
        <dbReference type="EMBL" id="OGM60820.1"/>
    </source>
</evidence>